<protein>
    <submittedName>
        <fullName evidence="2">Uncharacterized protein</fullName>
    </submittedName>
</protein>
<accession>A0A8T0DKV3</accession>
<dbReference type="AlphaFoldDB" id="A0A8T0DKV3"/>
<evidence type="ECO:0000256" key="1">
    <source>
        <dbReference type="SAM" id="MobiDB-lite"/>
    </source>
</evidence>
<gene>
    <name evidence="2" type="ORF">P879_03064</name>
</gene>
<feature type="region of interest" description="Disordered" evidence="1">
    <location>
        <begin position="141"/>
        <end position="175"/>
    </location>
</feature>
<feature type="compositionally biased region" description="Basic and acidic residues" evidence="1">
    <location>
        <begin position="165"/>
        <end position="175"/>
    </location>
</feature>
<reference evidence="2 3" key="1">
    <citation type="submission" date="2019-07" db="EMBL/GenBank/DDBJ databases">
        <title>Annotation for the trematode Paragonimus westermani.</title>
        <authorList>
            <person name="Choi Y.-J."/>
        </authorList>
    </citation>
    <scope>NUCLEOTIDE SEQUENCE [LARGE SCALE GENOMIC DNA]</scope>
    <source>
        <strain evidence="2">180907_Pwestermani</strain>
    </source>
</reference>
<keyword evidence="3" id="KW-1185">Reference proteome</keyword>
<dbReference type="EMBL" id="JTDF01003214">
    <property type="protein sequence ID" value="KAF8567986.1"/>
    <property type="molecule type" value="Genomic_DNA"/>
</dbReference>
<comment type="caution">
    <text evidence="2">The sequence shown here is derived from an EMBL/GenBank/DDBJ whole genome shotgun (WGS) entry which is preliminary data.</text>
</comment>
<sequence length="175" mass="20127">MRQVFNASLLMCSIQHFARPMDYSKFGHSGLASELQSLCVVSNIRGRQLFEFYRRRELSDAARALRYRTREQFHQFIANKRHLCDDGATNHTESDVHLNSTDMKTNEPTVQRDLLSPSTYMLYSVGDRMLHAVQQYNKPTELVESEQETEVVDVRDPAVDASSVEAKKTEQLPVD</sequence>
<evidence type="ECO:0000313" key="3">
    <source>
        <dbReference type="Proteomes" id="UP000699462"/>
    </source>
</evidence>
<dbReference type="OrthoDB" id="6256551at2759"/>
<evidence type="ECO:0000313" key="2">
    <source>
        <dbReference type="EMBL" id="KAF8567986.1"/>
    </source>
</evidence>
<name>A0A8T0DKV3_9TREM</name>
<proteinExistence type="predicted"/>
<organism evidence="2 3">
    <name type="scientific">Paragonimus westermani</name>
    <dbReference type="NCBI Taxonomy" id="34504"/>
    <lineage>
        <taxon>Eukaryota</taxon>
        <taxon>Metazoa</taxon>
        <taxon>Spiralia</taxon>
        <taxon>Lophotrochozoa</taxon>
        <taxon>Platyhelminthes</taxon>
        <taxon>Trematoda</taxon>
        <taxon>Digenea</taxon>
        <taxon>Plagiorchiida</taxon>
        <taxon>Troglotremata</taxon>
        <taxon>Troglotrematidae</taxon>
        <taxon>Paragonimus</taxon>
    </lineage>
</organism>
<dbReference type="Proteomes" id="UP000699462">
    <property type="component" value="Unassembled WGS sequence"/>
</dbReference>